<sequence length="770" mass="86050">MEFTPLTNSTLSDLSHLHLSVHIADSIASPFFPHSPQKHTMSLDVPSLGETFTLTELPRIPDLPLSARVVIPESQKNISLDETDTIDLGISKLIFSSYVLKPTPKLVWSYPLSPSTIIDSMDVKDSLYLIGLTERKKSRLSLVRRTIEASEASDLNIPASAVAIKFAAGKAYVLLKNGDLKLASYDSELGTFSDDSELVSAVAGSLNVKSSKSNLVVFYTFISNHSFSHKNDLLFYITQTPKAKSLAYNLIALDGAKSFEIFLISSKKRFESTVFSYNDGVLYHFDPSTFQLTSRALMKPHEIVRSIDLNGLLKDSSNDELFSLSAIAPERLLLSHRSLIYMINFKYGSLLSEHTNHSGNQVYLVFSLGVQGNNNDLRNSFALYLNLEHSSKLCKLKLIQVDVGLNQLSESLGKAIKTDSKERWNGLPNIGAEDLISSNKKHLEKMESVYASLEKAKLAQDSKKFDQTLLAFLKTTEATSGLPKYSHASDRVVDHRFIEQVLSLFVSLDDQGDVQFVHEELIPTGTLAYLLTHPLFPVAYTKGLLVLLSSLEETDLLKRAIQLCKPITIDELMTELINLTEVSEEISTEGDSQELEFVAEFLRATIDRLIKDHSLPSITAKLLEKLNNDFEIDNKKLERMLDIFINLNTNNSWTLTQAVIDVGGLFNWKVPTISALSEVIDSKIEALTENSYNLTLTNQAILAREQIQSKKKKKATQFVVDNIHEITSQRVQLDAILTMSNNTTNKKLMVDEGIELAKQIPSYSKERLIF</sequence>
<protein>
    <recommendedName>
        <fullName evidence="5">U3 small nucleolar RNA-associated protein 8</fullName>
    </recommendedName>
</protein>
<feature type="domain" description="Utp8 beta-propeller" evidence="1">
    <location>
        <begin position="45"/>
        <end position="416"/>
    </location>
</feature>
<keyword evidence="4" id="KW-1185">Reference proteome</keyword>
<dbReference type="GeneID" id="88174407"/>
<evidence type="ECO:0000313" key="4">
    <source>
        <dbReference type="Proteomes" id="UP001338582"/>
    </source>
</evidence>
<dbReference type="EMBL" id="CP138897">
    <property type="protein sequence ID" value="WPK26000.1"/>
    <property type="molecule type" value="Genomic_DNA"/>
</dbReference>
<evidence type="ECO:0000259" key="2">
    <source>
        <dbReference type="Pfam" id="PF22542"/>
    </source>
</evidence>
<dbReference type="KEGG" id="asau:88174407"/>
<proteinExistence type="predicted"/>
<dbReference type="Pfam" id="PF10395">
    <property type="entry name" value="Utp8_b_propeller"/>
    <property type="match status" value="1"/>
</dbReference>
<dbReference type="InterPro" id="IPR053881">
    <property type="entry name" value="Utp8_C"/>
</dbReference>
<gene>
    <name evidence="3" type="ORF">PUMCH_003343</name>
</gene>
<dbReference type="Pfam" id="PF22542">
    <property type="entry name" value="Utp8_C"/>
    <property type="match status" value="1"/>
</dbReference>
<organism evidence="3 4">
    <name type="scientific">Australozyma saopauloensis</name>
    <dbReference type="NCBI Taxonomy" id="291208"/>
    <lineage>
        <taxon>Eukaryota</taxon>
        <taxon>Fungi</taxon>
        <taxon>Dikarya</taxon>
        <taxon>Ascomycota</taxon>
        <taxon>Saccharomycotina</taxon>
        <taxon>Pichiomycetes</taxon>
        <taxon>Metschnikowiaceae</taxon>
        <taxon>Australozyma</taxon>
    </lineage>
</organism>
<evidence type="ECO:0008006" key="5">
    <source>
        <dbReference type="Google" id="ProtNLM"/>
    </source>
</evidence>
<dbReference type="InterPro" id="IPR018843">
    <property type="entry name" value="Utp8_b-prop"/>
</dbReference>
<dbReference type="AlphaFoldDB" id="A0AAX4HC26"/>
<name>A0AAX4HC26_9ASCO</name>
<reference evidence="3 4" key="1">
    <citation type="submission" date="2023-10" db="EMBL/GenBank/DDBJ databases">
        <title>Draft Genome Sequence of Candida saopaulonensis from a very Premature Infant with Sepsis.</title>
        <authorList>
            <person name="Ning Y."/>
            <person name="Dai R."/>
            <person name="Xiao M."/>
            <person name="Xu Y."/>
            <person name="Yan Q."/>
            <person name="Zhang L."/>
        </authorList>
    </citation>
    <scope>NUCLEOTIDE SEQUENCE [LARGE SCALE GENOMIC DNA]</scope>
    <source>
        <strain evidence="3 4">19XY460</strain>
    </source>
</reference>
<dbReference type="RefSeq" id="XP_062878382.1">
    <property type="nucleotide sequence ID" value="XM_063022312.1"/>
</dbReference>
<dbReference type="Proteomes" id="UP001338582">
    <property type="component" value="Chromosome 4"/>
</dbReference>
<accession>A0AAX4HC26</accession>
<evidence type="ECO:0000313" key="3">
    <source>
        <dbReference type="EMBL" id="WPK26000.1"/>
    </source>
</evidence>
<feature type="domain" description="Utp8 C-terminal" evidence="2">
    <location>
        <begin position="425"/>
        <end position="768"/>
    </location>
</feature>
<evidence type="ECO:0000259" key="1">
    <source>
        <dbReference type="Pfam" id="PF10395"/>
    </source>
</evidence>